<dbReference type="EMBL" id="CAJNIZ010000802">
    <property type="protein sequence ID" value="CAE7175646.1"/>
    <property type="molecule type" value="Genomic_DNA"/>
</dbReference>
<evidence type="ECO:0000313" key="2">
    <source>
        <dbReference type="Proteomes" id="UP000649617"/>
    </source>
</evidence>
<evidence type="ECO:0000313" key="1">
    <source>
        <dbReference type="EMBL" id="CAE7175646.1"/>
    </source>
</evidence>
<protein>
    <submittedName>
        <fullName evidence="1">Uncharacterized protein</fullName>
    </submittedName>
</protein>
<organism evidence="1 2">
    <name type="scientific">Symbiodinium pilosum</name>
    <name type="common">Dinoflagellate</name>
    <dbReference type="NCBI Taxonomy" id="2952"/>
    <lineage>
        <taxon>Eukaryota</taxon>
        <taxon>Sar</taxon>
        <taxon>Alveolata</taxon>
        <taxon>Dinophyceae</taxon>
        <taxon>Suessiales</taxon>
        <taxon>Symbiodiniaceae</taxon>
        <taxon>Symbiodinium</taxon>
    </lineage>
</organism>
<name>A0A812IRU7_SYMPI</name>
<feature type="non-terminal residue" evidence="1">
    <location>
        <position position="56"/>
    </location>
</feature>
<dbReference type="InterPro" id="IPR015422">
    <property type="entry name" value="PyrdxlP-dep_Trfase_small"/>
</dbReference>
<accession>A0A812IRU7</accession>
<dbReference type="AlphaFoldDB" id="A0A812IRU7"/>
<proteinExistence type="predicted"/>
<comment type="caution">
    <text evidence="1">The sequence shown here is derived from an EMBL/GenBank/DDBJ whole genome shotgun (WGS) entry which is preliminary data.</text>
</comment>
<dbReference type="Gene3D" id="3.90.1150.10">
    <property type="entry name" value="Aspartate Aminotransferase, domain 1"/>
    <property type="match status" value="1"/>
</dbReference>
<reference evidence="1" key="1">
    <citation type="submission" date="2021-02" db="EMBL/GenBank/DDBJ databases">
        <authorList>
            <person name="Dougan E. K."/>
            <person name="Rhodes N."/>
            <person name="Thang M."/>
            <person name="Chan C."/>
        </authorList>
    </citation>
    <scope>NUCLEOTIDE SEQUENCE</scope>
</reference>
<keyword evidence="2" id="KW-1185">Reference proteome</keyword>
<dbReference type="Proteomes" id="UP000649617">
    <property type="component" value="Unassembled WGS sequence"/>
</dbReference>
<feature type="non-terminal residue" evidence="1">
    <location>
        <position position="1"/>
    </location>
</feature>
<gene>
    <name evidence="1" type="ORF">SPIL2461_LOCUS894</name>
</gene>
<sequence length="56" mass="6177">RVERAQQNARRVVNFLLRNKHINQVFFPGPGGCDPTSLAIHWSQSKGSGSVISLTT</sequence>